<dbReference type="InterPro" id="IPR028426">
    <property type="entry name" value="Huntingtin_fam"/>
</dbReference>
<reference evidence="1 2" key="1">
    <citation type="submission" date="2024-07" db="EMBL/GenBank/DDBJ databases">
        <title>Chromosome-level genome assembly of the water stick insect Ranatra chinensis (Heteroptera: Nepidae).</title>
        <authorList>
            <person name="Liu X."/>
        </authorList>
    </citation>
    <scope>NUCLEOTIDE SEQUENCE [LARGE SCALE GENOMIC DNA]</scope>
    <source>
        <strain evidence="1">Cailab_2021Rc</strain>
        <tissue evidence="1">Muscle</tissue>
    </source>
</reference>
<comment type="caution">
    <text evidence="1">The sequence shown here is derived from an EMBL/GenBank/DDBJ whole genome shotgun (WGS) entry which is preliminary data.</text>
</comment>
<protein>
    <recommendedName>
        <fullName evidence="3">Huntingtin</fullName>
    </recommendedName>
</protein>
<dbReference type="PANTHER" id="PTHR10170:SF10">
    <property type="entry name" value="HUNTINGTIN"/>
    <property type="match status" value="1"/>
</dbReference>
<gene>
    <name evidence="1" type="ORF">AAG570_009740</name>
</gene>
<name>A0ABD0YPW8_9HEMI</name>
<dbReference type="EMBL" id="JBFDAA010000004">
    <property type="protein sequence ID" value="KAL1138045.1"/>
    <property type="molecule type" value="Genomic_DNA"/>
</dbReference>
<evidence type="ECO:0008006" key="3">
    <source>
        <dbReference type="Google" id="ProtNLM"/>
    </source>
</evidence>
<dbReference type="PANTHER" id="PTHR10170">
    <property type="entry name" value="HUNTINGTON DISEASE PROTEIN"/>
    <property type="match status" value="1"/>
</dbReference>
<organism evidence="1 2">
    <name type="scientific">Ranatra chinensis</name>
    <dbReference type="NCBI Taxonomy" id="642074"/>
    <lineage>
        <taxon>Eukaryota</taxon>
        <taxon>Metazoa</taxon>
        <taxon>Ecdysozoa</taxon>
        <taxon>Arthropoda</taxon>
        <taxon>Hexapoda</taxon>
        <taxon>Insecta</taxon>
        <taxon>Pterygota</taxon>
        <taxon>Neoptera</taxon>
        <taxon>Paraneoptera</taxon>
        <taxon>Hemiptera</taxon>
        <taxon>Heteroptera</taxon>
        <taxon>Panheteroptera</taxon>
        <taxon>Nepomorpha</taxon>
        <taxon>Nepidae</taxon>
        <taxon>Ranatrinae</taxon>
        <taxon>Ranatra</taxon>
    </lineage>
</organism>
<sequence length="112" mass="12969">MFYNWFIRHAELLIPQIFKFLVHLCNEKNHSKLLISVPQVIQLCDGLMASGQNPVTHCIPALLPVVEYVFLLNSSATSDIKELETQREVLLVMLLRLAEYPQVMTNNKYVRK</sequence>
<dbReference type="AlphaFoldDB" id="A0ABD0YPW8"/>
<accession>A0ABD0YPW8</accession>
<evidence type="ECO:0000313" key="2">
    <source>
        <dbReference type="Proteomes" id="UP001558652"/>
    </source>
</evidence>
<dbReference type="Proteomes" id="UP001558652">
    <property type="component" value="Unassembled WGS sequence"/>
</dbReference>
<keyword evidence="2" id="KW-1185">Reference proteome</keyword>
<dbReference type="InterPro" id="IPR024613">
    <property type="entry name" value="Huntingtin_N_HEAT_rpt-2"/>
</dbReference>
<dbReference type="Pfam" id="PF12372">
    <property type="entry name" value="Htt_N-HEAT"/>
    <property type="match status" value="1"/>
</dbReference>
<proteinExistence type="predicted"/>
<evidence type="ECO:0000313" key="1">
    <source>
        <dbReference type="EMBL" id="KAL1138045.1"/>
    </source>
</evidence>